<organism evidence="5 6">
    <name type="scientific">Streblomastix strix</name>
    <dbReference type="NCBI Taxonomy" id="222440"/>
    <lineage>
        <taxon>Eukaryota</taxon>
        <taxon>Metamonada</taxon>
        <taxon>Preaxostyla</taxon>
        <taxon>Oxymonadida</taxon>
        <taxon>Streblomastigidae</taxon>
        <taxon>Streblomastix</taxon>
    </lineage>
</organism>
<feature type="compositionally biased region" description="Basic and acidic residues" evidence="3">
    <location>
        <begin position="221"/>
        <end position="242"/>
    </location>
</feature>
<gene>
    <name evidence="5" type="ORF">EZS28_010418</name>
</gene>
<feature type="non-terminal residue" evidence="5">
    <location>
        <position position="602"/>
    </location>
</feature>
<evidence type="ECO:0000256" key="3">
    <source>
        <dbReference type="SAM" id="MobiDB-lite"/>
    </source>
</evidence>
<dbReference type="PANTHER" id="PTHR21683:SF3">
    <property type="entry name" value="CILIA AND FLAGELLA ASSOCIATED PROTEIN 100"/>
    <property type="match status" value="1"/>
</dbReference>
<evidence type="ECO:0000313" key="5">
    <source>
        <dbReference type="EMBL" id="KAA6394054.1"/>
    </source>
</evidence>
<feature type="compositionally biased region" description="Basic and acidic residues" evidence="3">
    <location>
        <begin position="505"/>
        <end position="521"/>
    </location>
</feature>
<dbReference type="OrthoDB" id="10264063at2759"/>
<feature type="compositionally biased region" description="Acidic residues" evidence="3">
    <location>
        <begin position="379"/>
        <end position="392"/>
    </location>
</feature>
<feature type="region of interest" description="Disordered" evidence="3">
    <location>
        <begin position="221"/>
        <end position="408"/>
    </location>
</feature>
<dbReference type="GO" id="GO:0005856">
    <property type="term" value="C:cytoskeleton"/>
    <property type="evidence" value="ECO:0007669"/>
    <property type="project" value="UniProtKB-ARBA"/>
</dbReference>
<evidence type="ECO:0000256" key="1">
    <source>
        <dbReference type="ARBA" id="ARBA00023054"/>
    </source>
</evidence>
<feature type="compositionally biased region" description="Low complexity" evidence="3">
    <location>
        <begin position="523"/>
        <end position="535"/>
    </location>
</feature>
<keyword evidence="1 2" id="KW-0175">Coiled coil</keyword>
<protein>
    <recommendedName>
        <fullName evidence="4">DUF4200 domain-containing protein</fullName>
    </recommendedName>
</protein>
<dbReference type="InterPro" id="IPR025252">
    <property type="entry name" value="DUF4200"/>
</dbReference>
<feature type="coiled-coil region" evidence="2">
    <location>
        <begin position="435"/>
        <end position="473"/>
    </location>
</feature>
<feature type="domain" description="DUF4200" evidence="4">
    <location>
        <begin position="99"/>
        <end position="215"/>
    </location>
</feature>
<evidence type="ECO:0000256" key="2">
    <source>
        <dbReference type="SAM" id="Coils"/>
    </source>
</evidence>
<sequence length="602" mass="70098">MSSIEKKLSENPFKMPPDHKLFVAINQERAARKQKREELKQMTVIEKAQANNRTTLRELVGPPTTTKSLGLQRNQISASEDDELGKRPAKKKEKVETVLQRERDMFDLQLKLEIAKTERQHLIMSGISESEDLSRQEKEIEDGKMQFEEFLRALDQRAIDAVERKDRESEKRGKKTQELHLLEQRIASLEGTLQKIDESISECKRAKDFLDELTPADWKRKREIEKELEKEKRKKAEEEAKELKRKKKQKELEEKGKLSDESVNRRTKIIKKTIRRKKEKDPSKIKEQGSMSKRSEKEKQQKTEFNEEQQDYESQMDQNEQEQEQDQQTNSEQSQQDESEYEDVEIEEEVLLEDGEETNDQQNSQLNEQENKKQQTDGIEGEQEQEIEDDQTYDGQPHISIEGISEDDTFFSKPGMVHKVFREIEETNFMLMQSQQEHEATLEKSKDELRRVKTKLESQLKEMDLKLVLFENQIDTEELKIRALSESRSNNFRMGGLTGSEGEQSDAKDIRQQSSSSKDRNISTSSSSKQGQTSQLKCNDFDSLQLGIDDGKQNMAAKASAKSNALFMFMKDVYTKMNIDSSSSTCMRMLFGMESKLLQLTR</sequence>
<dbReference type="PANTHER" id="PTHR21683">
    <property type="entry name" value="COILED-COIL DOMAIN-CONTAINING PROTEIN 42 LIKE-2-LIKE-RELATED"/>
    <property type="match status" value="1"/>
</dbReference>
<feature type="compositionally biased region" description="Basic residues" evidence="3">
    <location>
        <begin position="265"/>
        <end position="278"/>
    </location>
</feature>
<proteinExistence type="predicted"/>
<dbReference type="InterPro" id="IPR051147">
    <property type="entry name" value="CFAP_domain-containing"/>
</dbReference>
<comment type="caution">
    <text evidence="5">The sequence shown here is derived from an EMBL/GenBank/DDBJ whole genome shotgun (WGS) entry which is preliminary data.</text>
</comment>
<name>A0A5J4WGB7_9EUKA</name>
<accession>A0A5J4WGB7</accession>
<evidence type="ECO:0000313" key="6">
    <source>
        <dbReference type="Proteomes" id="UP000324800"/>
    </source>
</evidence>
<dbReference type="EMBL" id="SNRW01002058">
    <property type="protein sequence ID" value="KAA6394054.1"/>
    <property type="molecule type" value="Genomic_DNA"/>
</dbReference>
<dbReference type="Proteomes" id="UP000324800">
    <property type="component" value="Unassembled WGS sequence"/>
</dbReference>
<feature type="region of interest" description="Disordered" evidence="3">
    <location>
        <begin position="53"/>
        <end position="96"/>
    </location>
</feature>
<dbReference type="AlphaFoldDB" id="A0A5J4WGB7"/>
<feature type="compositionally biased region" description="Polar residues" evidence="3">
    <location>
        <begin position="63"/>
        <end position="78"/>
    </location>
</feature>
<feature type="region of interest" description="Disordered" evidence="3">
    <location>
        <begin position="490"/>
        <end position="536"/>
    </location>
</feature>
<dbReference type="Pfam" id="PF13863">
    <property type="entry name" value="DUF4200"/>
    <property type="match status" value="1"/>
</dbReference>
<reference evidence="5 6" key="1">
    <citation type="submission" date="2019-03" db="EMBL/GenBank/DDBJ databases">
        <title>Single cell metagenomics reveals metabolic interactions within the superorganism composed of flagellate Streblomastix strix and complex community of Bacteroidetes bacteria on its surface.</title>
        <authorList>
            <person name="Treitli S.C."/>
            <person name="Kolisko M."/>
            <person name="Husnik F."/>
            <person name="Keeling P."/>
            <person name="Hampl V."/>
        </authorList>
    </citation>
    <scope>NUCLEOTIDE SEQUENCE [LARGE SCALE GENOMIC DNA]</scope>
    <source>
        <strain evidence="5">ST1C</strain>
    </source>
</reference>
<feature type="compositionally biased region" description="Basic and acidic residues" evidence="3">
    <location>
        <begin position="250"/>
        <end position="264"/>
    </location>
</feature>
<feature type="compositionally biased region" description="Acidic residues" evidence="3">
    <location>
        <begin position="335"/>
        <end position="359"/>
    </location>
</feature>
<evidence type="ECO:0000259" key="4">
    <source>
        <dbReference type="Pfam" id="PF13863"/>
    </source>
</evidence>
<feature type="compositionally biased region" description="Basic and acidic residues" evidence="3">
    <location>
        <begin position="279"/>
        <end position="305"/>
    </location>
</feature>